<organism evidence="1">
    <name type="scientific">Glycine max</name>
    <name type="common">Soybean</name>
    <name type="synonym">Glycine hispida</name>
    <dbReference type="NCBI Taxonomy" id="3847"/>
    <lineage>
        <taxon>Eukaryota</taxon>
        <taxon>Viridiplantae</taxon>
        <taxon>Streptophyta</taxon>
        <taxon>Embryophyta</taxon>
        <taxon>Tracheophyta</taxon>
        <taxon>Spermatophyta</taxon>
        <taxon>Magnoliopsida</taxon>
        <taxon>eudicotyledons</taxon>
        <taxon>Gunneridae</taxon>
        <taxon>Pentapetalae</taxon>
        <taxon>rosids</taxon>
        <taxon>fabids</taxon>
        <taxon>Fabales</taxon>
        <taxon>Fabaceae</taxon>
        <taxon>Papilionoideae</taxon>
        <taxon>50 kb inversion clade</taxon>
        <taxon>NPAAA clade</taxon>
        <taxon>indigoferoid/millettioid clade</taxon>
        <taxon>Phaseoleae</taxon>
        <taxon>Glycine</taxon>
        <taxon>Glycine subgen. Soja</taxon>
    </lineage>
</organism>
<keyword evidence="3" id="KW-1185">Reference proteome</keyword>
<dbReference type="EnsemblPlants" id="KRH32123">
    <property type="protein sequence ID" value="KRH32123"/>
    <property type="gene ID" value="GLYMA_10G033300"/>
</dbReference>
<reference evidence="1" key="3">
    <citation type="submission" date="2018-07" db="EMBL/GenBank/DDBJ databases">
        <title>WGS assembly of Glycine max.</title>
        <authorList>
            <person name="Schmutz J."/>
            <person name="Cannon S."/>
            <person name="Schlueter J."/>
            <person name="Ma J."/>
            <person name="Mitros T."/>
            <person name="Nelson W."/>
            <person name="Hyten D."/>
            <person name="Song Q."/>
            <person name="Thelen J."/>
            <person name="Cheng J."/>
            <person name="Xu D."/>
            <person name="Hellsten U."/>
            <person name="May G."/>
            <person name="Yu Y."/>
            <person name="Sakurai T."/>
            <person name="Umezawa T."/>
            <person name="Bhattacharyya M."/>
            <person name="Sandhu D."/>
            <person name="Valliyodan B."/>
            <person name="Lindquist E."/>
            <person name="Peto M."/>
            <person name="Grant D."/>
            <person name="Shu S."/>
            <person name="Goodstein D."/>
            <person name="Barry K."/>
            <person name="Futrell-Griggs M."/>
            <person name="Abernathy B."/>
            <person name="Du J."/>
            <person name="Tian Z."/>
            <person name="Zhu L."/>
            <person name="Gill N."/>
            <person name="Joshi T."/>
            <person name="Libault M."/>
            <person name="Sethuraman A."/>
            <person name="Zhang X."/>
            <person name="Shinozaki K."/>
            <person name="Nguyen H."/>
            <person name="Wing R."/>
            <person name="Cregan P."/>
            <person name="Specht J."/>
            <person name="Grimwood J."/>
            <person name="Rokhsar D."/>
            <person name="Stacey G."/>
            <person name="Shoemaker R."/>
            <person name="Jackson S."/>
        </authorList>
    </citation>
    <scope>NUCLEOTIDE SEQUENCE</scope>
    <source>
        <tissue evidence="1">Callus</tissue>
    </source>
</reference>
<reference evidence="2" key="2">
    <citation type="submission" date="2018-02" db="UniProtKB">
        <authorList>
            <consortium name="EnsemblPlants"/>
        </authorList>
    </citation>
    <scope>IDENTIFICATION</scope>
    <source>
        <strain evidence="2">Williams 82</strain>
    </source>
</reference>
<dbReference type="AlphaFoldDB" id="A0A0R0HXP1"/>
<accession>A0A0R0HXP1</accession>
<sequence length="100" mass="10811">MKHATKIEVTQFEVTAIAAAIADKITAGTVITKVAHINPILTEKRPKAASPRNVLEDRFGILTPLNQNRTLISHSLILPCKIFLPAVTVSDPQPLHLGSP</sequence>
<dbReference type="Gramene" id="KRH32123">
    <property type="protein sequence ID" value="KRH32123"/>
    <property type="gene ID" value="GLYMA_10G033300"/>
</dbReference>
<dbReference type="InParanoid" id="A0A0R0HXP1"/>
<evidence type="ECO:0000313" key="2">
    <source>
        <dbReference type="EnsemblPlants" id="KRH32123"/>
    </source>
</evidence>
<proteinExistence type="predicted"/>
<dbReference type="Proteomes" id="UP000008827">
    <property type="component" value="Chromosome 10"/>
</dbReference>
<gene>
    <name evidence="1" type="ORF">GLYMA_10G033300</name>
</gene>
<reference evidence="1 2" key="1">
    <citation type="journal article" date="2010" name="Nature">
        <title>Genome sequence of the palaeopolyploid soybean.</title>
        <authorList>
            <person name="Schmutz J."/>
            <person name="Cannon S.B."/>
            <person name="Schlueter J."/>
            <person name="Ma J."/>
            <person name="Mitros T."/>
            <person name="Nelson W."/>
            <person name="Hyten D.L."/>
            <person name="Song Q."/>
            <person name="Thelen J.J."/>
            <person name="Cheng J."/>
            <person name="Xu D."/>
            <person name="Hellsten U."/>
            <person name="May G.D."/>
            <person name="Yu Y."/>
            <person name="Sakurai T."/>
            <person name="Umezawa T."/>
            <person name="Bhattacharyya M.K."/>
            <person name="Sandhu D."/>
            <person name="Valliyodan B."/>
            <person name="Lindquist E."/>
            <person name="Peto M."/>
            <person name="Grant D."/>
            <person name="Shu S."/>
            <person name="Goodstein D."/>
            <person name="Barry K."/>
            <person name="Futrell-Griggs M."/>
            <person name="Abernathy B."/>
            <person name="Du J."/>
            <person name="Tian Z."/>
            <person name="Zhu L."/>
            <person name="Gill N."/>
            <person name="Joshi T."/>
            <person name="Libault M."/>
            <person name="Sethuraman A."/>
            <person name="Zhang X.-C."/>
            <person name="Shinozaki K."/>
            <person name="Nguyen H.T."/>
            <person name="Wing R.A."/>
            <person name="Cregan P."/>
            <person name="Specht J."/>
            <person name="Grimwood J."/>
            <person name="Rokhsar D."/>
            <person name="Stacey G."/>
            <person name="Shoemaker R.C."/>
            <person name="Jackson S.A."/>
        </authorList>
    </citation>
    <scope>NUCLEOTIDE SEQUENCE [LARGE SCALE GENOMIC DNA]</scope>
    <source>
        <strain evidence="2">cv. Williams 82</strain>
        <tissue evidence="1">Callus</tissue>
    </source>
</reference>
<evidence type="ECO:0000313" key="1">
    <source>
        <dbReference type="EMBL" id="KRH32123.1"/>
    </source>
</evidence>
<evidence type="ECO:0000313" key="3">
    <source>
        <dbReference type="Proteomes" id="UP000008827"/>
    </source>
</evidence>
<name>A0A0R0HXP1_SOYBN</name>
<protein>
    <submittedName>
        <fullName evidence="1 2">Uncharacterized protein</fullName>
    </submittedName>
</protein>
<dbReference type="EMBL" id="CM000843">
    <property type="protein sequence ID" value="KRH32123.1"/>
    <property type="molecule type" value="Genomic_DNA"/>
</dbReference>